<feature type="compositionally biased region" description="Polar residues" evidence="1">
    <location>
        <begin position="734"/>
        <end position="754"/>
    </location>
</feature>
<accession>A0AAW1S1S1</accession>
<feature type="region of interest" description="Disordered" evidence="1">
    <location>
        <begin position="1"/>
        <end position="68"/>
    </location>
</feature>
<gene>
    <name evidence="2" type="ORF">WJX74_000247</name>
</gene>
<evidence type="ECO:0000313" key="2">
    <source>
        <dbReference type="EMBL" id="KAK9839911.1"/>
    </source>
</evidence>
<proteinExistence type="predicted"/>
<feature type="compositionally biased region" description="Basic residues" evidence="1">
    <location>
        <begin position="535"/>
        <end position="554"/>
    </location>
</feature>
<name>A0AAW1S1S1_9CHLO</name>
<organism evidence="2 3">
    <name type="scientific">Apatococcus lobatus</name>
    <dbReference type="NCBI Taxonomy" id="904363"/>
    <lineage>
        <taxon>Eukaryota</taxon>
        <taxon>Viridiplantae</taxon>
        <taxon>Chlorophyta</taxon>
        <taxon>core chlorophytes</taxon>
        <taxon>Trebouxiophyceae</taxon>
        <taxon>Chlorellales</taxon>
        <taxon>Chlorellaceae</taxon>
        <taxon>Apatococcus</taxon>
    </lineage>
</organism>
<feature type="region of interest" description="Disordered" evidence="1">
    <location>
        <begin position="1073"/>
        <end position="1136"/>
    </location>
</feature>
<evidence type="ECO:0000256" key="1">
    <source>
        <dbReference type="SAM" id="MobiDB-lite"/>
    </source>
</evidence>
<feature type="compositionally biased region" description="Polar residues" evidence="1">
    <location>
        <begin position="468"/>
        <end position="479"/>
    </location>
</feature>
<feature type="compositionally biased region" description="Acidic residues" evidence="1">
    <location>
        <begin position="626"/>
        <end position="639"/>
    </location>
</feature>
<evidence type="ECO:0000313" key="3">
    <source>
        <dbReference type="Proteomes" id="UP001438707"/>
    </source>
</evidence>
<dbReference type="Proteomes" id="UP001438707">
    <property type="component" value="Unassembled WGS sequence"/>
</dbReference>
<comment type="caution">
    <text evidence="2">The sequence shown here is derived from an EMBL/GenBank/DDBJ whole genome shotgun (WGS) entry which is preliminary data.</text>
</comment>
<dbReference type="EMBL" id="JALJOS010000004">
    <property type="protein sequence ID" value="KAK9839911.1"/>
    <property type="molecule type" value="Genomic_DNA"/>
</dbReference>
<feature type="compositionally biased region" description="Pro residues" evidence="1">
    <location>
        <begin position="47"/>
        <end position="56"/>
    </location>
</feature>
<feature type="compositionally biased region" description="Polar residues" evidence="1">
    <location>
        <begin position="805"/>
        <end position="826"/>
    </location>
</feature>
<feature type="compositionally biased region" description="Low complexity" evidence="1">
    <location>
        <begin position="642"/>
        <end position="655"/>
    </location>
</feature>
<protein>
    <submittedName>
        <fullName evidence="2">Uncharacterized protein</fullName>
    </submittedName>
</protein>
<keyword evidence="3" id="KW-1185">Reference proteome</keyword>
<feature type="region of interest" description="Disordered" evidence="1">
    <location>
        <begin position="526"/>
        <end position="831"/>
    </location>
</feature>
<feature type="compositionally biased region" description="Polar residues" evidence="1">
    <location>
        <begin position="16"/>
        <end position="43"/>
    </location>
</feature>
<feature type="compositionally biased region" description="Polar residues" evidence="1">
    <location>
        <begin position="1336"/>
        <end position="1348"/>
    </location>
</feature>
<sequence length="1379" mass="145198">MTSRLSLPQLPGSEPQPLTSGPASPCSTVSPTPKIHTQLSLKSSPVRPEPAQPTTPPQQGAARKSGRVPFNWNVVAPGSSRASLCQPSSQLDVPSTYTVGPRTPAAAAENMAADLASSAEVPWAAISHQAAHAGGRKSIANGQVPATAGASPGGKALGNSRSFGVQPEGTGPSSSGVPHLLGEHLEGAKMLGRGPSPQDNPQAPMNWFDGYALTRMQQLWAEHLAASEALGQQANAAMRRQHREMLKVVVTLQPGDLRGLNDRVSQFIQEITECEATHARACQIAESRWADSIHTIVMVAFVRGLEAALAERESYHQQLLREWERGRQKDVEDMRALAALEQKKALRQLEVNLAKQWTLDEEKRQGNVKAAREAAVAELQQARVQLAAGKHEVTSLKRHVDMLEAQVRAMKAVQQANTRLHQELDALTEQLNTLRYLHAQCGTGSSRGSSPPQLPSSTGLRQPAWGSNPVQRSLSGQATLQRSNSRLSRPRSPPADPSGSASSLAALWSPNEEPYAEYLGTEQLADESSAATKVPAKKRKKRGKSKGPSKKASKKAAAESGDESRPPSMGATGKAERGAGKLRKLVSEPPTPSLGTPRSARIRPASTGSPMFKGPKALDPLLESASEAEEDDSAAEEESIMGSTSQSQGTTSHSRSISDAAFAPQDGHVSFEARSTGSPHPAAFARAAQEGHQDSAAGTISPIVLRNGNGRGQLNSEQASPRGKARAAKEPATDLNSQPASPRLPPSSTSSGANYQPGAGNMRDLGMTDDTTKPLPSDTQRETSAAANRADAVPTFADAHADIQVDNSSETLHGSDQLQQPRQQAIRSPANGSIPAPAVVITPGAIPASVAISMGSLSPPRQKPQALRSPRAAPPTQSPRGIPPQLGFLMETDSSIDQPLESFRAAFTPEVPNFSATLQGSNTLSQPIQQDSAAASGAMDEVQVGVTERAAANKSRIMEAMWEHRALAAKDGEALGVVGAHVGVLKGGSGASAAAADRVGGGRLRVGAAAGPPPATQSALAGSGYPSRAHRNAIEVLGTHLAVQEAPVPDRTAYSLFVRSLSPPRLQPITVRPAEPAASDRPTSSPASGNPPPEQQDPAGLQVEKGEVDPLRPTSSPEPTRAKTPQEDPAADAAAVEVEEPASMAAGAEISAQVPQAVAPLEHRVRKQVGQQLFKEGAKQIPPPFPGHKLGQKHPAASLPAGVTAEQGVGAEAQAAANGETPKQLQPMTAEAAAAAMFVGQRPKERGQPAVAARSHKQLWPPSVIGQQQRKILRLTHPGTAAHLHQQNQTWHFTSTAAFTPRPQHIPTLEELSVAVANPTALEPSDSQETRPGAARNTTHAPYTLQPPSLATANMHRQLLGYMDMLLQQHRAHQQMHGH</sequence>
<feature type="compositionally biased region" description="Low complexity" evidence="1">
    <location>
        <begin position="1127"/>
        <end position="1136"/>
    </location>
</feature>
<feature type="compositionally biased region" description="Polar residues" evidence="1">
    <location>
        <begin position="442"/>
        <end position="460"/>
    </location>
</feature>
<reference evidence="2 3" key="1">
    <citation type="journal article" date="2024" name="Nat. Commun.">
        <title>Phylogenomics reveals the evolutionary origins of lichenization in chlorophyte algae.</title>
        <authorList>
            <person name="Puginier C."/>
            <person name="Libourel C."/>
            <person name="Otte J."/>
            <person name="Skaloud P."/>
            <person name="Haon M."/>
            <person name="Grisel S."/>
            <person name="Petersen M."/>
            <person name="Berrin J.G."/>
            <person name="Delaux P.M."/>
            <person name="Dal Grande F."/>
            <person name="Keller J."/>
        </authorList>
    </citation>
    <scope>NUCLEOTIDE SEQUENCE [LARGE SCALE GENOMIC DNA]</scope>
    <source>
        <strain evidence="2 3">SAG 2145</strain>
    </source>
</reference>
<feature type="region of interest" description="Disordered" evidence="1">
    <location>
        <begin position="854"/>
        <end position="885"/>
    </location>
</feature>
<feature type="region of interest" description="Disordered" evidence="1">
    <location>
        <begin position="442"/>
        <end position="504"/>
    </location>
</feature>
<feature type="region of interest" description="Disordered" evidence="1">
    <location>
        <begin position="1321"/>
        <end position="1348"/>
    </location>
</feature>
<feature type="region of interest" description="Disordered" evidence="1">
    <location>
        <begin position="146"/>
        <end position="175"/>
    </location>
</feature>